<proteinExistence type="predicted"/>
<evidence type="ECO:0000313" key="3">
    <source>
        <dbReference type="Proteomes" id="UP000557566"/>
    </source>
</evidence>
<accession>A0A8H4PXS3</accession>
<reference evidence="2 3" key="1">
    <citation type="journal article" date="2020" name="Genome Biol. Evol.">
        <title>A new high-quality draft genome assembly of the Chinese cordyceps Ophiocordyceps sinensis.</title>
        <authorList>
            <person name="Shu R."/>
            <person name="Zhang J."/>
            <person name="Meng Q."/>
            <person name="Zhang H."/>
            <person name="Zhou G."/>
            <person name="Li M."/>
            <person name="Wu P."/>
            <person name="Zhao Y."/>
            <person name="Chen C."/>
            <person name="Qin Q."/>
        </authorList>
    </citation>
    <scope>NUCLEOTIDE SEQUENCE [LARGE SCALE GENOMIC DNA]</scope>
    <source>
        <strain evidence="2 3">IOZ07</strain>
    </source>
</reference>
<dbReference type="Proteomes" id="UP000557566">
    <property type="component" value="Unassembled WGS sequence"/>
</dbReference>
<keyword evidence="3" id="KW-1185">Reference proteome</keyword>
<feature type="region of interest" description="Disordered" evidence="1">
    <location>
        <begin position="102"/>
        <end position="125"/>
    </location>
</feature>
<gene>
    <name evidence="2" type="ORF">G6O67_001619</name>
</gene>
<protein>
    <submittedName>
        <fullName evidence="2">Uncharacterized protein</fullName>
    </submittedName>
</protein>
<dbReference type="OrthoDB" id="5863171at2759"/>
<dbReference type="EMBL" id="JAAVMX010000002">
    <property type="protein sequence ID" value="KAF4512484.1"/>
    <property type="molecule type" value="Genomic_DNA"/>
</dbReference>
<evidence type="ECO:0000256" key="1">
    <source>
        <dbReference type="SAM" id="MobiDB-lite"/>
    </source>
</evidence>
<name>A0A8H4PXS3_9HYPO</name>
<evidence type="ECO:0000313" key="2">
    <source>
        <dbReference type="EMBL" id="KAF4512484.1"/>
    </source>
</evidence>
<comment type="caution">
    <text evidence="2">The sequence shown here is derived from an EMBL/GenBank/DDBJ whole genome shotgun (WGS) entry which is preliminary data.</text>
</comment>
<organism evidence="2 3">
    <name type="scientific">Ophiocordyceps sinensis</name>
    <dbReference type="NCBI Taxonomy" id="72228"/>
    <lineage>
        <taxon>Eukaryota</taxon>
        <taxon>Fungi</taxon>
        <taxon>Dikarya</taxon>
        <taxon>Ascomycota</taxon>
        <taxon>Pezizomycotina</taxon>
        <taxon>Sordariomycetes</taxon>
        <taxon>Hypocreomycetidae</taxon>
        <taxon>Hypocreales</taxon>
        <taxon>Ophiocordycipitaceae</taxon>
        <taxon>Ophiocordyceps</taxon>
    </lineage>
</organism>
<dbReference type="AlphaFoldDB" id="A0A8H4PXS3"/>
<feature type="compositionally biased region" description="Polar residues" evidence="1">
    <location>
        <begin position="111"/>
        <end position="121"/>
    </location>
</feature>
<sequence length="224" mass="24698">MGSGNAKAHQRRQLVERIRSKRLSQLPVGVVPAKPKLVGFYAKQASNAERTEYFDRKKRTDLLNILSFCDQLKPQLLADVLVSVSRKHPELPIFDDPDWKANLPGRAAHPKSNSTSQSVRMSGQPRHGLALLNAKESRRPQGRPRLTKQTAVAEAEVAQAEIAVGYGGDLSHPPTWPKAGQGLYAQLPPEDEDREFLVDDNDEEAFSHFMVDAVGKPMAVSACA</sequence>